<evidence type="ECO:0000313" key="5">
    <source>
        <dbReference type="EMBL" id="HIK00502.1"/>
    </source>
</evidence>
<dbReference type="CDD" id="cd01657">
    <property type="entry name" value="Ribosomal_L7_archeal_euk"/>
    <property type="match status" value="1"/>
</dbReference>
<dbReference type="Proteomes" id="UP000646946">
    <property type="component" value="Unassembled WGS sequence"/>
</dbReference>
<dbReference type="EMBL" id="DVAB01000024">
    <property type="protein sequence ID" value="HIK00502.1"/>
    <property type="molecule type" value="Genomic_DNA"/>
</dbReference>
<evidence type="ECO:0000256" key="2">
    <source>
        <dbReference type="ARBA" id="ARBA00022980"/>
    </source>
</evidence>
<dbReference type="GO" id="GO:0022625">
    <property type="term" value="C:cytosolic large ribosomal subunit"/>
    <property type="evidence" value="ECO:0007669"/>
    <property type="project" value="TreeGrafter"/>
</dbReference>
<feature type="domain" description="Large ribosomal subunit protein uL30-like ferredoxin-like fold" evidence="4">
    <location>
        <begin position="5"/>
        <end position="54"/>
    </location>
</feature>
<dbReference type="InterPro" id="IPR035808">
    <property type="entry name" value="Ribosomal_uL30_euk_arc"/>
</dbReference>
<comment type="similarity">
    <text evidence="1">Belongs to the universal ribosomal protein uL30 family.</text>
</comment>
<protein>
    <submittedName>
        <fullName evidence="5">UL30 family ribosomal protein</fullName>
    </submittedName>
</protein>
<dbReference type="GO" id="GO:0003723">
    <property type="term" value="F:RNA binding"/>
    <property type="evidence" value="ECO:0007669"/>
    <property type="project" value="TreeGrafter"/>
</dbReference>
<dbReference type="Pfam" id="PF00327">
    <property type="entry name" value="Ribosomal_L30"/>
    <property type="match status" value="1"/>
</dbReference>
<organism evidence="5 6">
    <name type="scientific">Candidatus Naiadarchaeum limnaeum</name>
    <dbReference type="NCBI Taxonomy" id="2756139"/>
    <lineage>
        <taxon>Archaea</taxon>
        <taxon>Candidatus Undinarchaeota</taxon>
        <taxon>Candidatus Undinarchaeia</taxon>
        <taxon>Candidatus Naiadarchaeales</taxon>
        <taxon>Candidatus Naiadarchaeaceae</taxon>
        <taxon>Candidatus Naiadarchaeum</taxon>
    </lineage>
</organism>
<comment type="caution">
    <text evidence="5">The sequence shown here is derived from an EMBL/GenBank/DDBJ whole genome shotgun (WGS) entry which is preliminary data.</text>
</comment>
<evidence type="ECO:0000259" key="4">
    <source>
        <dbReference type="Pfam" id="PF00327"/>
    </source>
</evidence>
<dbReference type="GO" id="GO:0000463">
    <property type="term" value="P:maturation of LSU-rRNA from tricistronic rRNA transcript (SSU-rRNA, 5.8S rRNA, LSU-rRNA)"/>
    <property type="evidence" value="ECO:0007669"/>
    <property type="project" value="TreeGrafter"/>
</dbReference>
<evidence type="ECO:0000313" key="6">
    <source>
        <dbReference type="Proteomes" id="UP000646946"/>
    </source>
</evidence>
<evidence type="ECO:0000256" key="3">
    <source>
        <dbReference type="ARBA" id="ARBA00023274"/>
    </source>
</evidence>
<dbReference type="PANTHER" id="PTHR11524">
    <property type="entry name" value="60S RIBOSOMAL PROTEIN L7"/>
    <property type="match status" value="1"/>
</dbReference>
<dbReference type="GO" id="GO:0003735">
    <property type="term" value="F:structural constituent of ribosome"/>
    <property type="evidence" value="ECO:0007669"/>
    <property type="project" value="TreeGrafter"/>
</dbReference>
<dbReference type="InterPro" id="IPR039699">
    <property type="entry name" value="Ribosomal_uL30"/>
</dbReference>
<dbReference type="AlphaFoldDB" id="A0A832XJF0"/>
<reference evidence="5 6" key="1">
    <citation type="journal article" name="Nat. Commun.">
        <title>Undinarchaeota illuminate DPANN phylogeny and the impact of gene transfer on archaeal evolution.</title>
        <authorList>
            <person name="Dombrowski N."/>
            <person name="Williams T.A."/>
            <person name="Sun J."/>
            <person name="Woodcroft B.J."/>
            <person name="Lee J.H."/>
            <person name="Minh B.Q."/>
            <person name="Rinke C."/>
            <person name="Spang A."/>
        </authorList>
    </citation>
    <scope>NUCLEOTIDE SEQUENCE [LARGE SCALE GENOMIC DNA]</scope>
    <source>
        <strain evidence="5">MAG_bin1129</strain>
    </source>
</reference>
<accession>A0A832XJF0</accession>
<keyword evidence="6" id="KW-1185">Reference proteome</keyword>
<dbReference type="SUPFAM" id="SSF55129">
    <property type="entry name" value="Ribosomal protein L30p/L7e"/>
    <property type="match status" value="1"/>
</dbReference>
<dbReference type="InterPro" id="IPR036919">
    <property type="entry name" value="Ribo_uL30_ferredoxin-like_sf"/>
</dbReference>
<keyword evidence="3" id="KW-0687">Ribonucleoprotein</keyword>
<proteinExistence type="inferred from homology"/>
<evidence type="ECO:0000256" key="1">
    <source>
        <dbReference type="ARBA" id="ARBA00007594"/>
    </source>
</evidence>
<sequence length="118" mass="13340">MTKLALIRVRGKVKVNPGVKDTLEYLGLKTVNSCTVVDDTPTYRGMIRKVNDYITWGEISEDIVKALVEKRAEGDKKIFRLHPPKKGWDRKGIKKAVKQGGALGYRGTEINNLIKRML</sequence>
<gene>
    <name evidence="5" type="ORF">H1016_03110</name>
</gene>
<dbReference type="PANTHER" id="PTHR11524:SF16">
    <property type="entry name" value="LARGE RIBOSOMAL SUBUNIT PROTEIN UL30"/>
    <property type="match status" value="1"/>
</dbReference>
<dbReference type="Gene3D" id="3.30.1390.20">
    <property type="entry name" value="Ribosomal protein L30, ferredoxin-like fold domain"/>
    <property type="match status" value="1"/>
</dbReference>
<dbReference type="InterPro" id="IPR016082">
    <property type="entry name" value="Ribosomal_uL30_ferredoxin-like"/>
</dbReference>
<keyword evidence="2 5" id="KW-0689">Ribosomal protein</keyword>
<name>A0A832XJF0_9ARCH</name>